<gene>
    <name evidence="3" type="ORF">BP5796_04981</name>
</gene>
<dbReference type="EMBL" id="PDLN01000006">
    <property type="protein sequence ID" value="RDW83490.1"/>
    <property type="molecule type" value="Genomic_DNA"/>
</dbReference>
<dbReference type="InterPro" id="IPR011990">
    <property type="entry name" value="TPR-like_helical_dom_sf"/>
</dbReference>
<feature type="domain" description="NB-ARC" evidence="1">
    <location>
        <begin position="276"/>
        <end position="428"/>
    </location>
</feature>
<evidence type="ECO:0000313" key="4">
    <source>
        <dbReference type="Proteomes" id="UP000256328"/>
    </source>
</evidence>
<dbReference type="PANTHER" id="PTHR10622:SF13">
    <property type="entry name" value="NACHT DOMAIN-CONTAINING PROTEIN"/>
    <property type="match status" value="1"/>
</dbReference>
<protein>
    <recommendedName>
        <fullName evidence="5">HET-domain-containing protein</fullName>
    </recommendedName>
</protein>
<proteinExistence type="predicted"/>
<accession>A0A3D8SB22</accession>
<dbReference type="Pfam" id="PF00931">
    <property type="entry name" value="NB-ARC"/>
    <property type="match status" value="1"/>
</dbReference>
<dbReference type="PANTHER" id="PTHR10622">
    <property type="entry name" value="HET DOMAIN-CONTAINING PROTEIN"/>
    <property type="match status" value="1"/>
</dbReference>
<name>A0A3D8SB22_9HELO</name>
<reference evidence="3 4" key="1">
    <citation type="journal article" date="2018" name="IMA Fungus">
        <title>IMA Genome-F 9: Draft genome sequence of Annulohypoxylon stygium, Aspergillus mulundensis, Berkeleyomyces basicola (syn. Thielaviopsis basicola), Ceratocystis smalleyi, two Cercospora beticola strains, Coleophoma cylindrospora, Fusarium fracticaudum, Phialophora cf. hyalina, and Morchella septimelata.</title>
        <authorList>
            <person name="Wingfield B.D."/>
            <person name="Bills G.F."/>
            <person name="Dong Y."/>
            <person name="Huang W."/>
            <person name="Nel W.J."/>
            <person name="Swalarsk-Parry B.S."/>
            <person name="Vaghefi N."/>
            <person name="Wilken P.M."/>
            <person name="An Z."/>
            <person name="de Beer Z.W."/>
            <person name="De Vos L."/>
            <person name="Chen L."/>
            <person name="Duong T.A."/>
            <person name="Gao Y."/>
            <person name="Hammerbacher A."/>
            <person name="Kikkert J.R."/>
            <person name="Li Y."/>
            <person name="Li H."/>
            <person name="Li K."/>
            <person name="Li Q."/>
            <person name="Liu X."/>
            <person name="Ma X."/>
            <person name="Naidoo K."/>
            <person name="Pethybridge S.J."/>
            <person name="Sun J."/>
            <person name="Steenkamp E.T."/>
            <person name="van der Nest M.A."/>
            <person name="van Wyk S."/>
            <person name="Wingfield M.J."/>
            <person name="Xiong C."/>
            <person name="Yue Q."/>
            <person name="Zhang X."/>
        </authorList>
    </citation>
    <scope>NUCLEOTIDE SEQUENCE [LARGE SCALE GENOMIC DNA]</scope>
    <source>
        <strain evidence="3 4">BP5796</strain>
    </source>
</reference>
<dbReference type="GO" id="GO:0043531">
    <property type="term" value="F:ADP binding"/>
    <property type="evidence" value="ECO:0007669"/>
    <property type="project" value="InterPro"/>
</dbReference>
<dbReference type="PRINTS" id="PR00364">
    <property type="entry name" value="DISEASERSIST"/>
</dbReference>
<evidence type="ECO:0008006" key="5">
    <source>
        <dbReference type="Google" id="ProtNLM"/>
    </source>
</evidence>
<dbReference type="AlphaFoldDB" id="A0A3D8SB22"/>
<sequence length="883" mass="99883">MSFLRLLQRKPDGEIVFREPTGSNVPAYAILSHTWGKEEVIFQDIQAGAGMSKTMSKAGWGKIQFCANQAAADGLTYFWVDTCCIDKKNAVELGAAINSMFRWYQNAARCYVYLSDVSKPGSGADDPTAWEGAFRESRWFTRGWTIQELIAPRLVDFFSFEGEQLGSKLSLESKICEITGIANKALRGDALSNLSIRERRSWAERRSTTIEEDEVYCLIGIFDVSMVPIYGEGRDQAFRRLEDTIHTKYKGVDFEQFAVGLNLASFPEVVQFVAREKELSKMYELLQECSSRSSVVLYGLGGVGKTQLAITYARRHKEKYTAIFWLNANDEDSLKLSFQDVAQQVLRHHPSTSVLASVDRDKDFDQVVGGVKAWLEFPRNTKWLLIYDNFDNPKTPGNPDGSAVDIRQFLPRSDHGSIIITTRSSQVRQGERIHVQKLPDVREGLAIVSNMSGRKGIENDSNAIALVKELDGLPLALSTAGAYLEHVTTSFSDYLQLYKASWLKLQTTSPLLSSYEDRTLHTTWQITFDRIQQQNRSAAELLKLWAYFGRQELSFDLLRHANSANEWIRTLTEDELNFNEAMILLCSFGLVDPNPSSQQQVGSRGYSVHSCVHSWTVFVLNKEWDNSLARLALTCVALEVPDTHEEHWWLIQRRLLQHVTRQALFMEDGSELYSHQGKLAEAEAMFARALQGYEKILGPNHTSTLYTVCHVGNLYRLQHKLPRAEIMTRRALDGFQDTLGPKHRSTLLTVHNLGKLYSDQGKLAEAEQMYDWALQGYEDTLGLELVSSYPPALDTMFAFGDLFSQTDRKDMAKTMYKRALSGYTTIQVPSSKLCRKLEDRLQALQVASAQSIVGPNEFTEPGAAKSRSFRQKLGKLGRRLNVR</sequence>
<dbReference type="InterPro" id="IPR010730">
    <property type="entry name" value="HET"/>
</dbReference>
<dbReference type="Proteomes" id="UP000256328">
    <property type="component" value="Unassembled WGS sequence"/>
</dbReference>
<dbReference type="InterPro" id="IPR027417">
    <property type="entry name" value="P-loop_NTPase"/>
</dbReference>
<dbReference type="SUPFAM" id="SSF48452">
    <property type="entry name" value="TPR-like"/>
    <property type="match status" value="1"/>
</dbReference>
<dbReference type="Gene3D" id="3.40.50.300">
    <property type="entry name" value="P-loop containing nucleotide triphosphate hydrolases"/>
    <property type="match status" value="1"/>
</dbReference>
<evidence type="ECO:0000259" key="1">
    <source>
        <dbReference type="Pfam" id="PF00931"/>
    </source>
</evidence>
<dbReference type="Gene3D" id="1.25.40.10">
    <property type="entry name" value="Tetratricopeptide repeat domain"/>
    <property type="match status" value="1"/>
</dbReference>
<comment type="caution">
    <text evidence="3">The sequence shown here is derived from an EMBL/GenBank/DDBJ whole genome shotgun (WGS) entry which is preliminary data.</text>
</comment>
<dbReference type="Pfam" id="PF06985">
    <property type="entry name" value="HET"/>
    <property type="match status" value="1"/>
</dbReference>
<dbReference type="Pfam" id="PF13424">
    <property type="entry name" value="TPR_12"/>
    <property type="match status" value="1"/>
</dbReference>
<dbReference type="OrthoDB" id="674604at2759"/>
<organism evidence="3 4">
    <name type="scientific">Coleophoma crateriformis</name>
    <dbReference type="NCBI Taxonomy" id="565419"/>
    <lineage>
        <taxon>Eukaryota</taxon>
        <taxon>Fungi</taxon>
        <taxon>Dikarya</taxon>
        <taxon>Ascomycota</taxon>
        <taxon>Pezizomycotina</taxon>
        <taxon>Leotiomycetes</taxon>
        <taxon>Helotiales</taxon>
        <taxon>Dermateaceae</taxon>
        <taxon>Coleophoma</taxon>
    </lineage>
</organism>
<keyword evidence="4" id="KW-1185">Reference proteome</keyword>
<dbReference type="Pfam" id="PF13374">
    <property type="entry name" value="TPR_10"/>
    <property type="match status" value="1"/>
</dbReference>
<dbReference type="SUPFAM" id="SSF52540">
    <property type="entry name" value="P-loop containing nucleoside triphosphate hydrolases"/>
    <property type="match status" value="1"/>
</dbReference>
<dbReference type="InterPro" id="IPR002182">
    <property type="entry name" value="NB-ARC"/>
</dbReference>
<evidence type="ECO:0000259" key="2">
    <source>
        <dbReference type="Pfam" id="PF06985"/>
    </source>
</evidence>
<feature type="domain" description="Heterokaryon incompatibility" evidence="2">
    <location>
        <begin position="28"/>
        <end position="119"/>
    </location>
</feature>
<evidence type="ECO:0000313" key="3">
    <source>
        <dbReference type="EMBL" id="RDW83490.1"/>
    </source>
</evidence>